<dbReference type="PIRSF" id="PIRSF000390">
    <property type="entry name" value="PLP_StrS"/>
    <property type="match status" value="1"/>
</dbReference>
<dbReference type="GO" id="GO:0000271">
    <property type="term" value="P:polysaccharide biosynthetic process"/>
    <property type="evidence" value="ECO:0007669"/>
    <property type="project" value="TreeGrafter"/>
</dbReference>
<dbReference type="GO" id="GO:0030170">
    <property type="term" value="F:pyridoxal phosphate binding"/>
    <property type="evidence" value="ECO:0007669"/>
    <property type="project" value="TreeGrafter"/>
</dbReference>
<dbReference type="InterPro" id="IPR015424">
    <property type="entry name" value="PyrdxlP-dep_Trfase"/>
</dbReference>
<dbReference type="Pfam" id="PF01041">
    <property type="entry name" value="DegT_DnrJ_EryC1"/>
    <property type="match status" value="1"/>
</dbReference>
<evidence type="ECO:0000313" key="4">
    <source>
        <dbReference type="EMBL" id="ROS40714.1"/>
    </source>
</evidence>
<dbReference type="CDD" id="cd00616">
    <property type="entry name" value="AHBA_syn"/>
    <property type="match status" value="1"/>
</dbReference>
<evidence type="ECO:0000256" key="3">
    <source>
        <dbReference type="RuleBase" id="RU004508"/>
    </source>
</evidence>
<dbReference type="InterPro" id="IPR000653">
    <property type="entry name" value="DegT/StrS_aminotransferase"/>
</dbReference>
<sequence length="380" mass="41372">MTGQANRIPLAEPELSGNEKRYVQECLDTGYVSSVGPFVNRFEREFAESIGGAHTVACASGTAALHVALRLAGAGTGSLVAVSTLTFIASANAAAYTGADLWLVDSEPRTWNMNTHLLHDEVVRAARAGRRFPDVVEVVHLLGHPADIEPLLDLRERFGVRIVEDAAEALGAGWSTGPLAGRHVGTVGDYGCFSFNGNKMITSGGGGMIAATDERAAAKARHLTTQARSPERGYWHDEVGYNYRMTNVAAAIGLAQLEQLPKKLSAKQRIAARYNARLEQLAVERCPHEPWATPSHWIYSILTSDPDPLIDALAKKNIEARRLWPPVHRQPPYLSSHQVGRGVADSLYQRAVSLPSSVHLSEIDQDRVLHEVIQTINRGR</sequence>
<dbReference type="InterPro" id="IPR015421">
    <property type="entry name" value="PyrdxlP-dep_Trfase_major"/>
</dbReference>
<dbReference type="Proteomes" id="UP000274843">
    <property type="component" value="Unassembled WGS sequence"/>
</dbReference>
<reference evidence="4 5" key="1">
    <citation type="submission" date="2018-11" db="EMBL/GenBank/DDBJ databases">
        <title>Sequencing the genomes of 1000 actinobacteria strains.</title>
        <authorList>
            <person name="Klenk H.-P."/>
        </authorList>
    </citation>
    <scope>NUCLEOTIDE SEQUENCE [LARGE SCALE GENOMIC DNA]</scope>
    <source>
        <strain evidence="4 5">DSM 44348</strain>
    </source>
</reference>
<dbReference type="AlphaFoldDB" id="A0A3N2GVR3"/>
<dbReference type="RefSeq" id="WP_037322703.1">
    <property type="nucleotide sequence ID" value="NZ_RKHY01000001.1"/>
</dbReference>
<comment type="similarity">
    <text evidence="3">Belongs to the DegT/DnrJ/EryC1 family.</text>
</comment>
<accession>A0A3N2GVR3</accession>
<proteinExistence type="inferred from homology"/>
<dbReference type="Gene3D" id="3.40.640.10">
    <property type="entry name" value="Type I PLP-dependent aspartate aminotransferase-like (Major domain)"/>
    <property type="match status" value="1"/>
</dbReference>
<keyword evidence="5" id="KW-1185">Reference proteome</keyword>
<organism evidence="4 5">
    <name type="scientific">Amycolatopsis thermoflava</name>
    <dbReference type="NCBI Taxonomy" id="84480"/>
    <lineage>
        <taxon>Bacteria</taxon>
        <taxon>Bacillati</taxon>
        <taxon>Actinomycetota</taxon>
        <taxon>Actinomycetes</taxon>
        <taxon>Pseudonocardiales</taxon>
        <taxon>Pseudonocardiaceae</taxon>
        <taxon>Amycolatopsis</taxon>
        <taxon>Amycolatopsis methanolica group</taxon>
    </lineage>
</organism>
<evidence type="ECO:0000256" key="1">
    <source>
        <dbReference type="PIRSR" id="PIRSR000390-1"/>
    </source>
</evidence>
<dbReference type="EMBL" id="RKHY01000001">
    <property type="protein sequence ID" value="ROS40714.1"/>
    <property type="molecule type" value="Genomic_DNA"/>
</dbReference>
<evidence type="ECO:0000256" key="2">
    <source>
        <dbReference type="PIRSR" id="PIRSR000390-2"/>
    </source>
</evidence>
<dbReference type="SUPFAM" id="SSF53383">
    <property type="entry name" value="PLP-dependent transferases"/>
    <property type="match status" value="1"/>
</dbReference>
<dbReference type="GeneID" id="301844433"/>
<gene>
    <name evidence="4" type="ORF">EDD35_3053</name>
</gene>
<dbReference type="GO" id="GO:0008483">
    <property type="term" value="F:transaminase activity"/>
    <property type="evidence" value="ECO:0007669"/>
    <property type="project" value="TreeGrafter"/>
</dbReference>
<feature type="modified residue" description="N6-(pyridoxal phosphate)lysine" evidence="2">
    <location>
        <position position="199"/>
    </location>
</feature>
<evidence type="ECO:0000313" key="5">
    <source>
        <dbReference type="Proteomes" id="UP000274843"/>
    </source>
</evidence>
<feature type="active site" description="Proton acceptor" evidence="1">
    <location>
        <position position="199"/>
    </location>
</feature>
<dbReference type="PANTHER" id="PTHR30244:SF30">
    <property type="entry name" value="BLR5990 PROTEIN"/>
    <property type="match status" value="1"/>
</dbReference>
<protein>
    <submittedName>
        <fullName evidence="4">dTDP-4-amino-4,6-dideoxygalactose transaminase</fullName>
    </submittedName>
</protein>
<comment type="caution">
    <text evidence="4">The sequence shown here is derived from an EMBL/GenBank/DDBJ whole genome shotgun (WGS) entry which is preliminary data.</text>
</comment>
<keyword evidence="2 3" id="KW-0663">Pyridoxal phosphate</keyword>
<name>A0A3N2GVR3_9PSEU</name>
<dbReference type="PANTHER" id="PTHR30244">
    <property type="entry name" value="TRANSAMINASE"/>
    <property type="match status" value="1"/>
</dbReference>